<evidence type="ECO:0000256" key="2">
    <source>
        <dbReference type="SAM" id="MobiDB-lite"/>
    </source>
</evidence>
<comment type="caution">
    <text evidence="3">The sequence shown here is derived from an EMBL/GenBank/DDBJ whole genome shotgun (WGS) entry which is preliminary data.</text>
</comment>
<accession>A0A218YXY6</accession>
<evidence type="ECO:0000256" key="1">
    <source>
        <dbReference type="ARBA" id="ARBA00009207"/>
    </source>
</evidence>
<gene>
    <name evidence="3" type="ORF">B2J93_3776</name>
</gene>
<dbReference type="GO" id="GO:0005634">
    <property type="term" value="C:nucleus"/>
    <property type="evidence" value="ECO:0007669"/>
    <property type="project" value="TreeGrafter"/>
</dbReference>
<feature type="compositionally biased region" description="Pro residues" evidence="2">
    <location>
        <begin position="69"/>
        <end position="78"/>
    </location>
</feature>
<dbReference type="Proteomes" id="UP000242519">
    <property type="component" value="Unassembled WGS sequence"/>
</dbReference>
<dbReference type="PANTHER" id="PTHR16487:SF0">
    <property type="entry name" value="PROTEIN PHOSPHATASE 4 REGULATORY SUBUNIT 2-RELATED"/>
    <property type="match status" value="1"/>
</dbReference>
<keyword evidence="4" id="KW-1185">Reference proteome</keyword>
<dbReference type="InterPro" id="IPR015267">
    <property type="entry name" value="PPP4R2"/>
</dbReference>
<feature type="region of interest" description="Disordered" evidence="2">
    <location>
        <begin position="62"/>
        <end position="90"/>
    </location>
</feature>
<comment type="similarity">
    <text evidence="1">Belongs to the PPP4R2 family.</text>
</comment>
<dbReference type="GO" id="GO:0005737">
    <property type="term" value="C:cytoplasm"/>
    <property type="evidence" value="ECO:0007669"/>
    <property type="project" value="TreeGrafter"/>
</dbReference>
<protein>
    <submittedName>
        <fullName evidence="3">Uncharacterized protein</fullName>
    </submittedName>
</protein>
<dbReference type="GO" id="GO:0019888">
    <property type="term" value="F:protein phosphatase regulator activity"/>
    <property type="evidence" value="ECO:0007669"/>
    <property type="project" value="InterPro"/>
</dbReference>
<sequence length="468" mass="47858">MELDQDQEVLRALAEGKAMDYEQWPSMLPRLISRLEKVRPPLRHRCSPNLEVQIIHEDFSNAKTTSPALSPPSSPSQPAPTQQDAPPAATSTALPAPLLALHKSILDALSTLFATHPPHTIQRLAELLLAPTQHYRSLPAYLHALDRVVHVTSGAHTFPLPPAIPDPTSLTLLANGSVKPGTDPLGVSWGNPAATVAPALGSDESLGGALLTPITWLSSGGSGPGTPSPLEGEVKTESTEIVEGPNGPGGIETVSVSVNGVSSTTKAAPHPGPGAGAAGAPESEIAALRAEGGITQGELLRQEQEAGVVAAAPLSSKAGVDGLGEEDELPHARGPEEIGMDDTGPQAPTQSMGDKGIMGIDVEAAVGRKLKAASLSARAKGGRNGDEDLADRQPGIPKREAHDVGGGEEKKAKKKAATGAGTETETETGSDGDMDFVIVDADGTTADEAKDGEPGEKRGADVAGGTTG</sequence>
<dbReference type="OrthoDB" id="341898at2759"/>
<dbReference type="InParanoid" id="A0A218YXY6"/>
<feature type="compositionally biased region" description="Low complexity" evidence="2">
    <location>
        <begin position="79"/>
        <end position="90"/>
    </location>
</feature>
<dbReference type="Pfam" id="PF09184">
    <property type="entry name" value="PPP4R2"/>
    <property type="match status" value="1"/>
</dbReference>
<feature type="compositionally biased region" description="Acidic residues" evidence="2">
    <location>
        <begin position="424"/>
        <end position="434"/>
    </location>
</feature>
<dbReference type="STRING" id="503106.A0A218YXY6"/>
<feature type="region of interest" description="Disordered" evidence="2">
    <location>
        <begin position="374"/>
        <end position="468"/>
    </location>
</feature>
<feature type="compositionally biased region" description="Basic and acidic residues" evidence="2">
    <location>
        <begin position="397"/>
        <end position="411"/>
    </location>
</feature>
<reference evidence="3 4" key="1">
    <citation type="submission" date="2017-04" db="EMBL/GenBank/DDBJ databases">
        <title>Draft genome sequence of Marssonina coronaria NL1: causal agent of apple blotch.</title>
        <authorList>
            <person name="Cheng Q."/>
        </authorList>
    </citation>
    <scope>NUCLEOTIDE SEQUENCE [LARGE SCALE GENOMIC DNA]</scope>
    <source>
        <strain evidence="3 4">NL1</strain>
    </source>
</reference>
<evidence type="ECO:0000313" key="3">
    <source>
        <dbReference type="EMBL" id="OWP00250.1"/>
    </source>
</evidence>
<name>A0A218YXY6_9HELO</name>
<dbReference type="AlphaFoldDB" id="A0A218YXY6"/>
<organism evidence="3 4">
    <name type="scientific">Diplocarpon coronariae</name>
    <dbReference type="NCBI Taxonomy" id="2795749"/>
    <lineage>
        <taxon>Eukaryota</taxon>
        <taxon>Fungi</taxon>
        <taxon>Dikarya</taxon>
        <taxon>Ascomycota</taxon>
        <taxon>Pezizomycotina</taxon>
        <taxon>Leotiomycetes</taxon>
        <taxon>Helotiales</taxon>
        <taxon>Drepanopezizaceae</taxon>
        <taxon>Diplocarpon</taxon>
    </lineage>
</organism>
<dbReference type="EMBL" id="MZNU01000332">
    <property type="protein sequence ID" value="OWP00250.1"/>
    <property type="molecule type" value="Genomic_DNA"/>
</dbReference>
<feature type="region of interest" description="Disordered" evidence="2">
    <location>
        <begin position="318"/>
        <end position="350"/>
    </location>
</feature>
<proteinExistence type="inferred from homology"/>
<dbReference type="GO" id="GO:0030289">
    <property type="term" value="C:protein phosphatase 4 complex"/>
    <property type="evidence" value="ECO:0007669"/>
    <property type="project" value="InterPro"/>
</dbReference>
<dbReference type="PANTHER" id="PTHR16487">
    <property type="entry name" value="PPP4R2-RELATED PROTEIN"/>
    <property type="match status" value="1"/>
</dbReference>
<feature type="compositionally biased region" description="Basic and acidic residues" evidence="2">
    <location>
        <begin position="447"/>
        <end position="460"/>
    </location>
</feature>
<evidence type="ECO:0000313" key="4">
    <source>
        <dbReference type="Proteomes" id="UP000242519"/>
    </source>
</evidence>